<evidence type="ECO:0000313" key="1">
    <source>
        <dbReference type="EMBL" id="CAB3267116.1"/>
    </source>
</evidence>
<dbReference type="AlphaFoldDB" id="A0A6F9DVW4"/>
<organism evidence="1">
    <name type="scientific">Phallusia mammillata</name>
    <dbReference type="NCBI Taxonomy" id="59560"/>
    <lineage>
        <taxon>Eukaryota</taxon>
        <taxon>Metazoa</taxon>
        <taxon>Chordata</taxon>
        <taxon>Tunicata</taxon>
        <taxon>Ascidiacea</taxon>
        <taxon>Phlebobranchia</taxon>
        <taxon>Ascidiidae</taxon>
        <taxon>Phallusia</taxon>
    </lineage>
</organism>
<sequence length="127" mass="15073">MSRLKWQLYVHGVLGKPLDQFNLGWREIPPYFINLGCMLSLYCLHWRSFFYQIIKEHQMEKGDSTKWALANYATMCSFAPDAVIAPKWKPHFVCLEHSHACRINMKTRVLMAISYPLVHKFLINVWR</sequence>
<gene>
    <name evidence="1" type="primary">Tmem86a-001</name>
</gene>
<accession>A0A6F9DVW4</accession>
<dbReference type="EMBL" id="LR791254">
    <property type="protein sequence ID" value="CAB3267116.1"/>
    <property type="molecule type" value="mRNA"/>
</dbReference>
<name>A0A6F9DVW4_9ASCI</name>
<reference evidence="1" key="1">
    <citation type="submission" date="2020-04" db="EMBL/GenBank/DDBJ databases">
        <authorList>
            <person name="Neveu A P."/>
        </authorList>
    </citation>
    <scope>NUCLEOTIDE SEQUENCE</scope>
    <source>
        <tissue evidence="1">Whole embryo</tissue>
    </source>
</reference>
<protein>
    <submittedName>
        <fullName evidence="1">Lysoplasmalogenase-like protein TMEM86A</fullName>
    </submittedName>
</protein>
<proteinExistence type="evidence at transcript level"/>